<keyword evidence="3" id="KW-1185">Reference proteome</keyword>
<dbReference type="SUPFAM" id="SSF48371">
    <property type="entry name" value="ARM repeat"/>
    <property type="match status" value="1"/>
</dbReference>
<evidence type="ECO:0000259" key="1">
    <source>
        <dbReference type="SMART" id="SM00543"/>
    </source>
</evidence>
<accession>J3MEK2</accession>
<dbReference type="Pfam" id="PF02854">
    <property type="entry name" value="MIF4G"/>
    <property type="match status" value="1"/>
</dbReference>
<dbReference type="GO" id="GO:0003729">
    <property type="term" value="F:mRNA binding"/>
    <property type="evidence" value="ECO:0007669"/>
    <property type="project" value="TreeGrafter"/>
</dbReference>
<dbReference type="Gene3D" id="1.25.40.180">
    <property type="match status" value="1"/>
</dbReference>
<name>J3MEK2_ORYBR</name>
<dbReference type="InterPro" id="IPR016024">
    <property type="entry name" value="ARM-type_fold"/>
</dbReference>
<dbReference type="GO" id="GO:0003743">
    <property type="term" value="F:translation initiation factor activity"/>
    <property type="evidence" value="ECO:0007669"/>
    <property type="project" value="TreeGrafter"/>
</dbReference>
<dbReference type="eggNOG" id="KOG0401">
    <property type="taxonomic scope" value="Eukaryota"/>
</dbReference>
<dbReference type="STRING" id="4533.J3MEK2"/>
<dbReference type="Proteomes" id="UP000006038">
    <property type="component" value="Chromosome 6"/>
</dbReference>
<dbReference type="Gramene" id="OB06G24460.1">
    <property type="protein sequence ID" value="OB06G24460.1"/>
    <property type="gene ID" value="OB06G24460"/>
</dbReference>
<evidence type="ECO:0000313" key="2">
    <source>
        <dbReference type="EnsemblPlants" id="OB06G24460.1"/>
    </source>
</evidence>
<dbReference type="AlphaFoldDB" id="J3MEK2"/>
<dbReference type="HOGENOM" id="CLU_781620_0_0_1"/>
<dbReference type="OMA" id="GWLKRMC"/>
<organism evidence="2">
    <name type="scientific">Oryza brachyantha</name>
    <name type="common">malo sina</name>
    <dbReference type="NCBI Taxonomy" id="4533"/>
    <lineage>
        <taxon>Eukaryota</taxon>
        <taxon>Viridiplantae</taxon>
        <taxon>Streptophyta</taxon>
        <taxon>Embryophyta</taxon>
        <taxon>Tracheophyta</taxon>
        <taxon>Spermatophyta</taxon>
        <taxon>Magnoliopsida</taxon>
        <taxon>Liliopsida</taxon>
        <taxon>Poales</taxon>
        <taxon>Poaceae</taxon>
        <taxon>BOP clade</taxon>
        <taxon>Oryzoideae</taxon>
        <taxon>Oryzeae</taxon>
        <taxon>Oryzinae</taxon>
        <taxon>Oryza</taxon>
    </lineage>
</organism>
<dbReference type="InterPro" id="IPR003890">
    <property type="entry name" value="MIF4G-like_typ-3"/>
</dbReference>
<dbReference type="PANTHER" id="PTHR23253">
    <property type="entry name" value="EUKARYOTIC TRANSLATION INITIATION FACTOR 4 GAMMA"/>
    <property type="match status" value="1"/>
</dbReference>
<proteinExistence type="predicted"/>
<reference evidence="2" key="2">
    <citation type="submission" date="2013-04" db="UniProtKB">
        <authorList>
            <consortium name="EnsemblPlants"/>
        </authorList>
    </citation>
    <scope>IDENTIFICATION</scope>
</reference>
<dbReference type="PANTHER" id="PTHR23253:SF81">
    <property type="entry name" value="EUKARYOTIC TRANSLATION INITIATION FACTOR ISOFORM 4G-1"/>
    <property type="match status" value="1"/>
</dbReference>
<dbReference type="GO" id="GO:0016281">
    <property type="term" value="C:eukaryotic translation initiation factor 4F complex"/>
    <property type="evidence" value="ECO:0007669"/>
    <property type="project" value="TreeGrafter"/>
</dbReference>
<protein>
    <recommendedName>
        <fullName evidence="1">MIF4G domain-containing protein</fullName>
    </recommendedName>
</protein>
<sequence length="355" mass="39760">MNFLLLPLMSYSGIKICIVNFFLLIFRSCSLNSILNTLTPEKFDLLKGQLLAAGITGPDVLKDVVNLMLEKAVAEPTFCPMFAQLCSFLNEHLTADADGEQITFKQELSNICEEAFGISCNIRNEIFKLTRPDQEMERRNKERLVKLQTLGSICVLRDLLKQNMVADKIVHHIVQAVMDCEKFQFDPLQSVDLLNVIFEGRMGSVPAVNQANTGVNAIIGTKKCSLAANDLTIIDKDVDMRNEEATTLGRQSSEVPDNSMDRQKCFADAEYSHLVQNENGKLTNSEASVRMGSVGFGISEIMEMVVDAGANEGSDEHFIATMLFVKPEYREIFLTLTTPRVRLGWLKRMCKVKQE</sequence>
<dbReference type="SMART" id="SM00543">
    <property type="entry name" value="MIF4G"/>
    <property type="match status" value="1"/>
</dbReference>
<dbReference type="EnsemblPlants" id="OB06G24460.1">
    <property type="protein sequence ID" value="OB06G24460.1"/>
    <property type="gene ID" value="OB06G24460"/>
</dbReference>
<evidence type="ECO:0000313" key="3">
    <source>
        <dbReference type="Proteomes" id="UP000006038"/>
    </source>
</evidence>
<reference evidence="2" key="1">
    <citation type="journal article" date="2013" name="Nat. Commun.">
        <title>Whole-genome sequencing of Oryza brachyantha reveals mechanisms underlying Oryza genome evolution.</title>
        <authorList>
            <person name="Chen J."/>
            <person name="Huang Q."/>
            <person name="Gao D."/>
            <person name="Wang J."/>
            <person name="Lang Y."/>
            <person name="Liu T."/>
            <person name="Li B."/>
            <person name="Bai Z."/>
            <person name="Luis Goicoechea J."/>
            <person name="Liang C."/>
            <person name="Chen C."/>
            <person name="Zhang W."/>
            <person name="Sun S."/>
            <person name="Liao Y."/>
            <person name="Zhang X."/>
            <person name="Yang L."/>
            <person name="Song C."/>
            <person name="Wang M."/>
            <person name="Shi J."/>
            <person name="Liu G."/>
            <person name="Liu J."/>
            <person name="Zhou H."/>
            <person name="Zhou W."/>
            <person name="Yu Q."/>
            <person name="An N."/>
            <person name="Chen Y."/>
            <person name="Cai Q."/>
            <person name="Wang B."/>
            <person name="Liu B."/>
            <person name="Min J."/>
            <person name="Huang Y."/>
            <person name="Wu H."/>
            <person name="Li Z."/>
            <person name="Zhang Y."/>
            <person name="Yin Y."/>
            <person name="Song W."/>
            <person name="Jiang J."/>
            <person name="Jackson S.A."/>
            <person name="Wing R.A."/>
            <person name="Wang J."/>
            <person name="Chen M."/>
        </authorList>
    </citation>
    <scope>NUCLEOTIDE SEQUENCE [LARGE SCALE GENOMIC DNA]</scope>
    <source>
        <strain evidence="2">cv. IRGC 101232</strain>
    </source>
</reference>
<feature type="domain" description="MIF4G" evidence="1">
    <location>
        <begin position="28"/>
        <end position="278"/>
    </location>
</feature>